<keyword evidence="1" id="KW-0732">Signal</keyword>
<dbReference type="Proteomes" id="UP000521872">
    <property type="component" value="Unassembled WGS sequence"/>
</dbReference>
<dbReference type="EMBL" id="JAACJL010000046">
    <property type="protein sequence ID" value="KAF4612858.1"/>
    <property type="molecule type" value="Genomic_DNA"/>
</dbReference>
<comment type="caution">
    <text evidence="2">The sequence shown here is derived from an EMBL/GenBank/DDBJ whole genome shotgun (WGS) entry which is preliminary data.</text>
</comment>
<name>A0A8H4QL42_9AGAR</name>
<evidence type="ECO:0000256" key="1">
    <source>
        <dbReference type="SAM" id="SignalP"/>
    </source>
</evidence>
<feature type="chain" id="PRO_5034008697" evidence="1">
    <location>
        <begin position="21"/>
        <end position="297"/>
    </location>
</feature>
<accession>A0A8H4QL42</accession>
<evidence type="ECO:0000313" key="2">
    <source>
        <dbReference type="EMBL" id="KAF4612858.1"/>
    </source>
</evidence>
<feature type="signal peptide" evidence="1">
    <location>
        <begin position="1"/>
        <end position="20"/>
    </location>
</feature>
<organism evidence="2 3">
    <name type="scientific">Agrocybe pediades</name>
    <dbReference type="NCBI Taxonomy" id="84607"/>
    <lineage>
        <taxon>Eukaryota</taxon>
        <taxon>Fungi</taxon>
        <taxon>Dikarya</taxon>
        <taxon>Basidiomycota</taxon>
        <taxon>Agaricomycotina</taxon>
        <taxon>Agaricomycetes</taxon>
        <taxon>Agaricomycetidae</taxon>
        <taxon>Agaricales</taxon>
        <taxon>Agaricineae</taxon>
        <taxon>Strophariaceae</taxon>
        <taxon>Agrocybe</taxon>
    </lineage>
</organism>
<reference evidence="2 3" key="1">
    <citation type="submission" date="2019-12" db="EMBL/GenBank/DDBJ databases">
        <authorList>
            <person name="Floudas D."/>
            <person name="Bentzer J."/>
            <person name="Ahren D."/>
            <person name="Johansson T."/>
            <person name="Persson P."/>
            <person name="Tunlid A."/>
        </authorList>
    </citation>
    <scope>NUCLEOTIDE SEQUENCE [LARGE SCALE GENOMIC DNA]</scope>
    <source>
        <strain evidence="2 3">CBS 102.39</strain>
    </source>
</reference>
<keyword evidence="3" id="KW-1185">Reference proteome</keyword>
<dbReference type="AlphaFoldDB" id="A0A8H4QL42"/>
<proteinExistence type="predicted"/>
<protein>
    <submittedName>
        <fullName evidence="2">Uncharacterized protein</fullName>
    </submittedName>
</protein>
<gene>
    <name evidence="2" type="ORF">D9613_011193</name>
</gene>
<sequence>MGHEEMLILLWALQADGVSTTTWKAKNNDESEKNRRRIMDGHRAIACIHPLASMPPIITVTSSSSDQAKAAVTLGYLLDRLNCKYAFIGGFAWYLLGSTRPTQISLHVLVDTKDCDLLDLRERLMEFDEHFASSGIKLYYVKVAISELIGNLRDRQLLYASKENVLIETLQAGRLGLPSVPEPKYFVEQESGQTIPILHPSVLILTKMKRWAHSCESTFPKTVLKNASDQADLEFMIVWLAANDMQIEFELYQGKTKEQLLDIVRVFRNRFIGNTELMADLESIMKPADWELLIVGT</sequence>
<evidence type="ECO:0000313" key="3">
    <source>
        <dbReference type="Proteomes" id="UP000521872"/>
    </source>
</evidence>